<feature type="domain" description="RING-type" evidence="6">
    <location>
        <begin position="932"/>
        <end position="972"/>
    </location>
</feature>
<dbReference type="InterPro" id="IPR001841">
    <property type="entry name" value="Znf_RING"/>
</dbReference>
<evidence type="ECO:0000256" key="4">
    <source>
        <dbReference type="PROSITE-ProRule" id="PRU00175"/>
    </source>
</evidence>
<keyword evidence="8" id="KW-1185">Reference proteome</keyword>
<gene>
    <name evidence="7" type="ORF">H072_7329</name>
</gene>
<keyword evidence="3" id="KW-0862">Zinc</keyword>
<dbReference type="Proteomes" id="UP000015100">
    <property type="component" value="Unassembled WGS sequence"/>
</dbReference>
<dbReference type="eggNOG" id="ENOG502S18D">
    <property type="taxonomic scope" value="Eukaryota"/>
</dbReference>
<feature type="compositionally biased region" description="Polar residues" evidence="5">
    <location>
        <begin position="987"/>
        <end position="996"/>
    </location>
</feature>
<dbReference type="OrthoDB" id="1658288at2759"/>
<keyword evidence="1" id="KW-0479">Metal-binding</keyword>
<keyword evidence="2 4" id="KW-0863">Zinc-finger</keyword>
<dbReference type="SMART" id="SM00248">
    <property type="entry name" value="ANK"/>
    <property type="match status" value="3"/>
</dbReference>
<sequence>MADPLSVSASIAGLVALVAGVAKLAASLRNDQRESCPTQLMLISQEIEVFHALLSRVKVWVEHGRATRGNDQDLTIFIVGCTNVVAKIGLQLQQLEKFSKRHVVRRYLSLSLPNKLKELSSSRDDLERSKTTLIIALSSDNPKILESLGVIEVGIQDLRSAIDTDGSGSQGGLESGIGRIAPPVLWHSFDNWLASFSNDPSASNQAKKDEELANYRLRRQIAGAQPKEVRTALIPQSGVVNGNIGANQLQANVSPSYSQNFKVARILQPKDSNQGLQYNIKVIGLTQDGSSEQFTETLTSDPDTPACELVCKLKDMGYNNVCGFQDLKSKFKFGPTAALDGPLEVAITDGPSCYNLSTGLHINKNTRLIDFFNEFLSQTNTWQSDDDQIVAEINENGNINVRRHPEELESRGVNIKFLRTLRLPEDGKIYTEPPEFGAIPLLSVSEYFDGLPDMIQRKGGYFIPMFQREALALRFEIDEIEKYSDFPREKFALRIYAGSINALTGRPASKKAADGQQDFFVVPKQRRLDGFHFTETHVSQFIAMPLGWDYTVEKQINNSEYIGGVQIEIARRLSTQVAFSRNFNGEIPTISDNTELDIFLTPAELGLTSRPSIIMSCDLESDGFIWERKFNQKKLDQFDKDESVHGYPVRWANSSTWRRIYMHEVVARCGVKNRFLQGLPNPVIIKPVEPFTLDITLERCGQRNFPGQSATLKGYKVSPFLTFYELEDILYKEAKKQETVALDYKLGSVSVIKDKRNLDIMTRDHGPYVPISKFVTNGCTLIYKYRRGPPTSRVGCTSDPPQSYSNRYTKVAKAAADGWSMGVGSGAKINQWIEGTKDTRVWDWQKSRLINIQIINSVAFERFTSIKPFSQISFRQYLHSGFSLPPIIKTYSASAIAPKGNFNAIRTIRDIDSGRPIEIGIYLPPDGQLTCCAYCEVNLCDTVLSPCNHIFCNDCISLNMKSGPDIVCDICETVVSECRRFAGTMEATNTEGSTTPPKDPGASSIVNGSQTTSLASLQLETTIEAITKSLNISRKVTAKDSPTFSHHLHYISHLEKDDQTLVRMAVLRLSKLSLSDRASVLESLLDIIRGKGQVAKEAGIEIFLTLVPNFDHFIGYEDESSYKMSLIKDVFDLKSSKWPGIRERAAKAERPLIKWIDGSRKSLGILDMPLEKLLFILDTPESLDILFKYIRSLGVRPDEHGIHVFSCKRNPDLLRRLIEIGCDPGWKNQYGNTYLHCLRGPELEEIMVHGGAKLDWLNAKGQTCLHCAVETLDWDRIKVLLKRPTAVTMDLVNMKDPSGYTALHRAMSVDYRSSINTKLSPLLAALIDGGADRTIEMPKEDSRSSVIIKYHDKDINLLSMIFDDSMLEDLRKYKAALVDLKPYLASQILSKRNTTETN</sequence>
<dbReference type="OMA" id="WANSSTW"/>
<name>S8BUC7_DACHA</name>
<dbReference type="PROSITE" id="PS50089">
    <property type="entry name" value="ZF_RING_2"/>
    <property type="match status" value="1"/>
</dbReference>
<dbReference type="SUPFAM" id="SSF48403">
    <property type="entry name" value="Ankyrin repeat"/>
    <property type="match status" value="1"/>
</dbReference>
<reference evidence="7 8" key="1">
    <citation type="journal article" date="2013" name="PLoS Genet.">
        <title>Genomic mechanisms accounting for the adaptation to parasitism in nematode-trapping fungi.</title>
        <authorList>
            <person name="Meerupati T."/>
            <person name="Andersson K.M."/>
            <person name="Friman E."/>
            <person name="Kumar D."/>
            <person name="Tunlid A."/>
            <person name="Ahren D."/>
        </authorList>
    </citation>
    <scope>NUCLEOTIDE SEQUENCE [LARGE SCALE GENOMIC DNA]</scope>
    <source>
        <strain evidence="7 8">CBS 200.50</strain>
    </source>
</reference>
<dbReference type="Gene3D" id="1.25.40.20">
    <property type="entry name" value="Ankyrin repeat-containing domain"/>
    <property type="match status" value="1"/>
</dbReference>
<dbReference type="GO" id="GO:0008270">
    <property type="term" value="F:zinc ion binding"/>
    <property type="evidence" value="ECO:0007669"/>
    <property type="project" value="UniProtKB-KW"/>
</dbReference>
<feature type="region of interest" description="Disordered" evidence="5">
    <location>
        <begin position="987"/>
        <end position="1008"/>
    </location>
</feature>
<evidence type="ECO:0000313" key="7">
    <source>
        <dbReference type="EMBL" id="EPS38897.1"/>
    </source>
</evidence>
<proteinExistence type="predicted"/>
<dbReference type="InterPro" id="IPR017907">
    <property type="entry name" value="Znf_RING_CS"/>
</dbReference>
<protein>
    <recommendedName>
        <fullName evidence="6">RING-type domain-containing protein</fullName>
    </recommendedName>
</protein>
<dbReference type="STRING" id="1284197.S8BUC7"/>
<organism evidence="7 8">
    <name type="scientific">Dactylellina haptotyla (strain CBS 200.50)</name>
    <name type="common">Nematode-trapping fungus</name>
    <name type="synonym">Monacrosporium haptotylum</name>
    <dbReference type="NCBI Taxonomy" id="1284197"/>
    <lineage>
        <taxon>Eukaryota</taxon>
        <taxon>Fungi</taxon>
        <taxon>Dikarya</taxon>
        <taxon>Ascomycota</taxon>
        <taxon>Pezizomycotina</taxon>
        <taxon>Orbiliomycetes</taxon>
        <taxon>Orbiliales</taxon>
        <taxon>Orbiliaceae</taxon>
        <taxon>Dactylellina</taxon>
    </lineage>
</organism>
<evidence type="ECO:0000313" key="8">
    <source>
        <dbReference type="Proteomes" id="UP000015100"/>
    </source>
</evidence>
<evidence type="ECO:0000259" key="6">
    <source>
        <dbReference type="PROSITE" id="PS50089"/>
    </source>
</evidence>
<evidence type="ECO:0000256" key="2">
    <source>
        <dbReference type="ARBA" id="ARBA00022771"/>
    </source>
</evidence>
<dbReference type="InterPro" id="IPR036770">
    <property type="entry name" value="Ankyrin_rpt-contain_sf"/>
</dbReference>
<dbReference type="EMBL" id="AQGS01000514">
    <property type="protein sequence ID" value="EPS38897.1"/>
    <property type="molecule type" value="Genomic_DNA"/>
</dbReference>
<dbReference type="HOGENOM" id="CLU_260012_0_0_1"/>
<dbReference type="PROSITE" id="PS00518">
    <property type="entry name" value="ZF_RING_1"/>
    <property type="match status" value="1"/>
</dbReference>
<comment type="caution">
    <text evidence="7">The sequence shown here is derived from an EMBL/GenBank/DDBJ whole genome shotgun (WGS) entry which is preliminary data.</text>
</comment>
<accession>S8BUC7</accession>
<evidence type="ECO:0000256" key="5">
    <source>
        <dbReference type="SAM" id="MobiDB-lite"/>
    </source>
</evidence>
<dbReference type="SUPFAM" id="SSF57850">
    <property type="entry name" value="RING/U-box"/>
    <property type="match status" value="1"/>
</dbReference>
<evidence type="ECO:0000256" key="3">
    <source>
        <dbReference type="ARBA" id="ARBA00022833"/>
    </source>
</evidence>
<dbReference type="InterPro" id="IPR002110">
    <property type="entry name" value="Ankyrin_rpt"/>
</dbReference>
<evidence type="ECO:0000256" key="1">
    <source>
        <dbReference type="ARBA" id="ARBA00022723"/>
    </source>
</evidence>
<reference evidence="8" key="2">
    <citation type="submission" date="2013-04" db="EMBL/GenBank/DDBJ databases">
        <title>Genomic mechanisms accounting for the adaptation to parasitism in nematode-trapping fungi.</title>
        <authorList>
            <person name="Ahren D.G."/>
        </authorList>
    </citation>
    <scope>NUCLEOTIDE SEQUENCE [LARGE SCALE GENOMIC DNA]</scope>
    <source>
        <strain evidence="8">CBS 200.50</strain>
    </source>
</reference>